<dbReference type="InterPro" id="IPR010383">
    <property type="entry name" value="Glyco_hydrolase_94_b-supersand"/>
</dbReference>
<dbReference type="PANTHER" id="PTHR37469:SF2">
    <property type="entry name" value="CELLOBIONIC ACID PHOSPHORYLASE"/>
    <property type="match status" value="1"/>
</dbReference>
<protein>
    <submittedName>
        <fullName evidence="5">Cellobiose phosphorylase</fullName>
        <ecNumber evidence="5">2.4.1.20</ecNumber>
    </submittedName>
</protein>
<feature type="domain" description="Glycosyl hydrolase 94 supersandwich" evidence="3">
    <location>
        <begin position="11"/>
        <end position="297"/>
    </location>
</feature>
<dbReference type="InterPro" id="IPR052047">
    <property type="entry name" value="GH94_Enzymes"/>
</dbReference>
<dbReference type="PANTHER" id="PTHR37469">
    <property type="entry name" value="CELLOBIONIC ACID PHOSPHORYLASE-RELATED"/>
    <property type="match status" value="1"/>
</dbReference>
<evidence type="ECO:0000259" key="3">
    <source>
        <dbReference type="Pfam" id="PF06165"/>
    </source>
</evidence>
<dbReference type="EC" id="2.4.1.20" evidence="5"/>
<name>A0A846MXU0_9PROT</name>
<evidence type="ECO:0000313" key="6">
    <source>
        <dbReference type="Proteomes" id="UP000570514"/>
    </source>
</evidence>
<dbReference type="GO" id="GO:0047738">
    <property type="term" value="F:cellobiose phosphorylase activity"/>
    <property type="evidence" value="ECO:0007669"/>
    <property type="project" value="UniProtKB-EC"/>
</dbReference>
<dbReference type="Gene3D" id="1.50.10.10">
    <property type="match status" value="1"/>
</dbReference>
<gene>
    <name evidence="5" type="ORF">FHS83_001726</name>
</gene>
<dbReference type="SUPFAM" id="SSF74650">
    <property type="entry name" value="Galactose mutarotase-like"/>
    <property type="match status" value="1"/>
</dbReference>
<dbReference type="EMBL" id="JAASRM010000001">
    <property type="protein sequence ID" value="NIK88408.1"/>
    <property type="molecule type" value="Genomic_DNA"/>
</dbReference>
<comment type="caution">
    <text evidence="5">The sequence shown here is derived from an EMBL/GenBank/DDBJ whole genome shotgun (WGS) entry which is preliminary data.</text>
</comment>
<sequence>MKYGYFDDKAREYVITRPDTPMPWINYIGCEGYFGILSATAGGYSYYKDARLRRLTRGRYNNVPLDFGGRYIYVRDNADGSFFSPSWMPVRGKLDDYSCRHGMGYSVISGKKNGIAASTRYFVPMGENLEIWDFTVTNERAESADLSIFSIAEFCLWDAQDDATNFQRNFSTGQVEVEDEVIYHKTEYRERRNHFAWFACSEKLTGFDTQREAFLGPWRGWEDPKAVAEGKSGDSIAHGWQPVASNHIKLSLKPGETRRIVFVLGYHENPRDQKFDPPNSQTINKKLVKPTIAKFRDPKNVDAAFAALKENWDTLLGKIQVQTPDVHTDRMVNVWNAYQCMATFNMSRSASTFESGIGRGLGFRDSNQDLLGFVHMVPERARQRILDLAATQFASGGAYHQYQPMTKKGNNDIGGGFNDDPHWLIIGVAQYLKETGDFSILDEKVPFDTTPGTEVPLYEHLRRSIQYALDNIGPHGLPLIGQADWNDCLNLNCFSDEPGQSFQCLKGATDGKTAESVFIGGLMVLSCKELAGVAKAAGKPGDVETYLELAQKMDETVRKHGWDGEWFLRAYDNFGKKIGSHENEEGKIYIEPQGFCVIAGIGVEDGTARKALDSVNKHLATKHGIVLQQPAYTRYYIELGEISSYPPGYKENAGIFCHNNPWVIIAETILGNGDQAHDYYTRICPSAREEISDLHKNEPYVFSQMIAGKDAPTHGEAKNSWLTGTAAWTFFAATAYILGIRAEYDGLRVQPVIPKAWDGFTATRVFRGVTFDISVKRAGKGNRVALTVDGKAIDGTIVPLPKDGAKTVKVEAVLS</sequence>
<dbReference type="InterPro" id="IPR008928">
    <property type="entry name" value="6-hairpin_glycosidase_sf"/>
</dbReference>
<evidence type="ECO:0000259" key="4">
    <source>
        <dbReference type="Pfam" id="PF17167"/>
    </source>
</evidence>
<evidence type="ECO:0000256" key="1">
    <source>
        <dbReference type="ARBA" id="ARBA00022676"/>
    </source>
</evidence>
<dbReference type="InterPro" id="IPR012341">
    <property type="entry name" value="6hp_glycosidase-like_sf"/>
</dbReference>
<reference evidence="5 6" key="1">
    <citation type="submission" date="2020-03" db="EMBL/GenBank/DDBJ databases">
        <title>Genomic Encyclopedia of Type Strains, Phase IV (KMG-IV): sequencing the most valuable type-strain genomes for metagenomic binning, comparative biology and taxonomic classification.</title>
        <authorList>
            <person name="Goeker M."/>
        </authorList>
    </citation>
    <scope>NUCLEOTIDE SEQUENCE [LARGE SCALE GENOMIC DNA]</scope>
    <source>
        <strain evidence="5 6">DSM 19867</strain>
    </source>
</reference>
<dbReference type="SUPFAM" id="SSF48208">
    <property type="entry name" value="Six-hairpin glycosidases"/>
    <property type="match status" value="1"/>
</dbReference>
<dbReference type="Pfam" id="PF17167">
    <property type="entry name" value="Glyco_hydro_94"/>
    <property type="match status" value="1"/>
</dbReference>
<dbReference type="CDD" id="cd11754">
    <property type="entry name" value="GH94N_CBP_like"/>
    <property type="match status" value="1"/>
</dbReference>
<dbReference type="Pfam" id="PF06165">
    <property type="entry name" value="GH94_b-supersand"/>
    <property type="match status" value="1"/>
</dbReference>
<dbReference type="InterPro" id="IPR033432">
    <property type="entry name" value="GH94_catalytic"/>
</dbReference>
<dbReference type="AlphaFoldDB" id="A0A846MXU0"/>
<organism evidence="5 6">
    <name type="scientific">Rhizomicrobium palustre</name>
    <dbReference type="NCBI Taxonomy" id="189966"/>
    <lineage>
        <taxon>Bacteria</taxon>
        <taxon>Pseudomonadati</taxon>
        <taxon>Pseudomonadota</taxon>
        <taxon>Alphaproteobacteria</taxon>
        <taxon>Micropepsales</taxon>
        <taxon>Micropepsaceae</taxon>
        <taxon>Rhizomicrobium</taxon>
    </lineage>
</organism>
<dbReference type="InterPro" id="IPR011013">
    <property type="entry name" value="Gal_mutarotase_sf_dom"/>
</dbReference>
<keyword evidence="1 5" id="KW-0328">Glycosyltransferase</keyword>
<dbReference type="Proteomes" id="UP000570514">
    <property type="component" value="Unassembled WGS sequence"/>
</dbReference>
<dbReference type="RefSeq" id="WP_167082588.1">
    <property type="nucleotide sequence ID" value="NZ_BAAADC010000001.1"/>
</dbReference>
<feature type="domain" description="Glycosyl hydrolase 94 catalytic" evidence="4">
    <location>
        <begin position="312"/>
        <end position="739"/>
    </location>
</feature>
<evidence type="ECO:0000256" key="2">
    <source>
        <dbReference type="ARBA" id="ARBA00022679"/>
    </source>
</evidence>
<dbReference type="SMART" id="SM01068">
    <property type="entry name" value="CBM_X"/>
    <property type="match status" value="1"/>
</dbReference>
<dbReference type="InterPro" id="IPR037825">
    <property type="entry name" value="GH94N_CBP"/>
</dbReference>
<dbReference type="Gene3D" id="2.60.420.10">
    <property type="entry name" value="Maltose phosphorylase, domain 3"/>
    <property type="match status" value="1"/>
</dbReference>
<keyword evidence="2 5" id="KW-0808">Transferase</keyword>
<proteinExistence type="predicted"/>
<dbReference type="Gene3D" id="1.20.890.20">
    <property type="entry name" value="mpn423 like domain"/>
    <property type="match status" value="1"/>
</dbReference>
<dbReference type="GO" id="GO:0005975">
    <property type="term" value="P:carbohydrate metabolic process"/>
    <property type="evidence" value="ECO:0007669"/>
    <property type="project" value="InterPro"/>
</dbReference>
<dbReference type="InterPro" id="IPR037018">
    <property type="entry name" value="GH65_N"/>
</dbReference>
<dbReference type="Gene3D" id="2.70.98.40">
    <property type="entry name" value="Glycoside hydrolase, family 65, N-terminal domain"/>
    <property type="match status" value="1"/>
</dbReference>
<accession>A0A846MXU0</accession>
<evidence type="ECO:0000313" key="5">
    <source>
        <dbReference type="EMBL" id="NIK88408.1"/>
    </source>
</evidence>
<dbReference type="GO" id="GO:0030246">
    <property type="term" value="F:carbohydrate binding"/>
    <property type="evidence" value="ECO:0007669"/>
    <property type="project" value="InterPro"/>
</dbReference>
<keyword evidence="6" id="KW-1185">Reference proteome</keyword>